<dbReference type="Proteomes" id="UP000327000">
    <property type="component" value="Unassembled WGS sequence"/>
</dbReference>
<dbReference type="OrthoDB" id="4332682at2"/>
<organism evidence="1 2">
    <name type="scientific">Streptomyces mobaraensis</name>
    <name type="common">Streptoverticillium mobaraense</name>
    <dbReference type="NCBI Taxonomy" id="35621"/>
    <lineage>
        <taxon>Bacteria</taxon>
        <taxon>Bacillati</taxon>
        <taxon>Actinomycetota</taxon>
        <taxon>Actinomycetes</taxon>
        <taxon>Kitasatosporales</taxon>
        <taxon>Streptomycetaceae</taxon>
        <taxon>Streptomyces</taxon>
    </lineage>
</organism>
<evidence type="ECO:0000313" key="2">
    <source>
        <dbReference type="Proteomes" id="UP000327000"/>
    </source>
</evidence>
<dbReference type="EMBL" id="VOKX01000026">
    <property type="protein sequence ID" value="KAB7845545.1"/>
    <property type="molecule type" value="Genomic_DNA"/>
</dbReference>
<name>A0A5N5W9X5_STRMB</name>
<gene>
    <name evidence="1" type="ORF">FRZ00_13775</name>
</gene>
<sequence>MAVSISVILLLVILAVVFLRNGGLRASHALVCVLLGFMLASTSIAPTISHGITATADLVASVRP</sequence>
<proteinExistence type="predicted"/>
<dbReference type="RefSeq" id="WP_004940230.1">
    <property type="nucleotide sequence ID" value="NZ_CP083590.1"/>
</dbReference>
<accession>A0A5N5W9X5</accession>
<evidence type="ECO:0000313" key="1">
    <source>
        <dbReference type="EMBL" id="KAB7845545.1"/>
    </source>
</evidence>
<evidence type="ECO:0008006" key="3">
    <source>
        <dbReference type="Google" id="ProtNLM"/>
    </source>
</evidence>
<protein>
    <recommendedName>
        <fullName evidence="3">DUF2304 domain-containing protein</fullName>
    </recommendedName>
</protein>
<reference evidence="1 2" key="1">
    <citation type="journal article" date="2019" name="Microb. Cell Fact.">
        <title>Exploring novel herbicidin analogues by transcriptional regulator overexpression and MS/MS molecular networking.</title>
        <authorList>
            <person name="Shi Y."/>
            <person name="Gu R."/>
            <person name="Li Y."/>
            <person name="Wang X."/>
            <person name="Ren W."/>
            <person name="Li X."/>
            <person name="Wang L."/>
            <person name="Xie Y."/>
            <person name="Hong B."/>
        </authorList>
    </citation>
    <scope>NUCLEOTIDE SEQUENCE [LARGE SCALE GENOMIC DNA]</scope>
    <source>
        <strain evidence="1 2">US-43</strain>
    </source>
</reference>
<keyword evidence="2" id="KW-1185">Reference proteome</keyword>
<comment type="caution">
    <text evidence="1">The sequence shown here is derived from an EMBL/GenBank/DDBJ whole genome shotgun (WGS) entry which is preliminary data.</text>
</comment>
<dbReference type="AlphaFoldDB" id="A0A5N5W9X5"/>